<name>A0ABQ4N6F6_9BACL</name>
<comment type="subcellular location">
    <subcellularLocation>
        <location evidence="1">Membrane</location>
        <topology evidence="1">Multi-pass membrane protein</topology>
    </subcellularLocation>
</comment>
<evidence type="ECO:0000256" key="4">
    <source>
        <dbReference type="ARBA" id="ARBA00023136"/>
    </source>
</evidence>
<gene>
    <name evidence="6" type="ORF">PACILC2_23000</name>
</gene>
<evidence type="ECO:0000313" key="6">
    <source>
        <dbReference type="EMBL" id="GIQ63732.1"/>
    </source>
</evidence>
<comment type="similarity">
    <text evidence="5">Belongs to the bacteriophage holin family. Cp-1 holin subfamily.</text>
</comment>
<dbReference type="InterPro" id="IPR006480">
    <property type="entry name" value="Phage_holin_4_1"/>
</dbReference>
<organism evidence="6 7">
    <name type="scientific">Paenibacillus cisolokensis</name>
    <dbReference type="NCBI Taxonomy" id="1658519"/>
    <lineage>
        <taxon>Bacteria</taxon>
        <taxon>Bacillati</taxon>
        <taxon>Bacillota</taxon>
        <taxon>Bacilli</taxon>
        <taxon>Bacillales</taxon>
        <taxon>Paenibacillaceae</taxon>
        <taxon>Paenibacillus</taxon>
    </lineage>
</organism>
<comment type="caution">
    <text evidence="6">The sequence shown here is derived from an EMBL/GenBank/DDBJ whole genome shotgun (WGS) entry which is preliminary data.</text>
</comment>
<keyword evidence="3" id="KW-1133">Transmembrane helix</keyword>
<accession>A0ABQ4N6F6</accession>
<evidence type="ECO:0000256" key="1">
    <source>
        <dbReference type="ARBA" id="ARBA00004141"/>
    </source>
</evidence>
<reference evidence="6 7" key="1">
    <citation type="submission" date="2021-04" db="EMBL/GenBank/DDBJ databases">
        <title>Draft genome sequence of Paenibacillus cisolokensis, LC2-13A.</title>
        <authorList>
            <person name="Uke A."/>
            <person name="Chhe C."/>
            <person name="Baramee S."/>
            <person name="Kosugi A."/>
        </authorList>
    </citation>
    <scope>NUCLEOTIDE SEQUENCE [LARGE SCALE GENOMIC DNA]</scope>
    <source>
        <strain evidence="6 7">LC2-13A</strain>
    </source>
</reference>
<evidence type="ECO:0000313" key="7">
    <source>
        <dbReference type="Proteomes" id="UP000680304"/>
    </source>
</evidence>
<protein>
    <recommendedName>
        <fullName evidence="8">Holin</fullName>
    </recommendedName>
</protein>
<evidence type="ECO:0000256" key="3">
    <source>
        <dbReference type="ARBA" id="ARBA00022989"/>
    </source>
</evidence>
<keyword evidence="4" id="KW-0472">Membrane</keyword>
<keyword evidence="2" id="KW-0812">Transmembrane</keyword>
<evidence type="ECO:0000256" key="5">
    <source>
        <dbReference type="ARBA" id="ARBA00023600"/>
    </source>
</evidence>
<dbReference type="EMBL" id="BOVJ01000068">
    <property type="protein sequence ID" value="GIQ63732.1"/>
    <property type="molecule type" value="Genomic_DNA"/>
</dbReference>
<sequence>MLLVIILTHRIDVLMETDAIVMSAAVYFYIANELVSITENLGRSGLPLPDKLRDVIEVLKRKGNEGGTK</sequence>
<dbReference type="NCBIfam" id="TIGR01593">
    <property type="entry name" value="holin_tox_secr"/>
    <property type="match status" value="1"/>
</dbReference>
<keyword evidence="7" id="KW-1185">Reference proteome</keyword>
<evidence type="ECO:0000256" key="2">
    <source>
        <dbReference type="ARBA" id="ARBA00022692"/>
    </source>
</evidence>
<dbReference type="Pfam" id="PF05105">
    <property type="entry name" value="Phage_holin_4_1"/>
    <property type="match status" value="1"/>
</dbReference>
<dbReference type="Proteomes" id="UP000680304">
    <property type="component" value="Unassembled WGS sequence"/>
</dbReference>
<proteinExistence type="inferred from homology"/>
<evidence type="ECO:0008006" key="8">
    <source>
        <dbReference type="Google" id="ProtNLM"/>
    </source>
</evidence>